<dbReference type="Proteomes" id="UP000219338">
    <property type="component" value="Unassembled WGS sequence"/>
</dbReference>
<evidence type="ECO:0000313" key="1">
    <source>
        <dbReference type="EMBL" id="SJK99368.1"/>
    </source>
</evidence>
<organism evidence="1 2">
    <name type="scientific">Armillaria ostoyae</name>
    <name type="common">Armillaria root rot fungus</name>
    <dbReference type="NCBI Taxonomy" id="47428"/>
    <lineage>
        <taxon>Eukaryota</taxon>
        <taxon>Fungi</taxon>
        <taxon>Dikarya</taxon>
        <taxon>Basidiomycota</taxon>
        <taxon>Agaricomycotina</taxon>
        <taxon>Agaricomycetes</taxon>
        <taxon>Agaricomycetidae</taxon>
        <taxon>Agaricales</taxon>
        <taxon>Marasmiineae</taxon>
        <taxon>Physalacriaceae</taxon>
        <taxon>Armillaria</taxon>
    </lineage>
</organism>
<protein>
    <submittedName>
        <fullName evidence="1">Uncharacterized protein</fullName>
    </submittedName>
</protein>
<dbReference type="EMBL" id="FUEG01000002">
    <property type="protein sequence ID" value="SJK99368.1"/>
    <property type="molecule type" value="Genomic_DNA"/>
</dbReference>
<sequence>MQPSKERPTLTGNRAGRHRALQCDAAKSSVRGGQLGMVRGREAGTAQRCKVIALRRPIPLCRNSRSHPTAFRYPQPYSPLVASSTALNIQDTAGIIGREGIACSDCSIFEPEINDRGTFTGLLASRPILRSEPPCHEAYAG</sequence>
<keyword evidence="2" id="KW-1185">Reference proteome</keyword>
<dbReference type="OrthoDB" id="10605060at2759"/>
<accession>A0A284QSA6</accession>
<name>A0A284QSA6_ARMOS</name>
<dbReference type="AlphaFoldDB" id="A0A284QSA6"/>
<proteinExistence type="predicted"/>
<gene>
    <name evidence="1" type="ORF">ARMOST_02663</name>
</gene>
<evidence type="ECO:0000313" key="2">
    <source>
        <dbReference type="Proteomes" id="UP000219338"/>
    </source>
</evidence>
<reference evidence="2" key="1">
    <citation type="journal article" date="2017" name="Nat. Ecol. Evol.">
        <title>Genome expansion and lineage-specific genetic innovations in the forest pathogenic fungi Armillaria.</title>
        <authorList>
            <person name="Sipos G."/>
            <person name="Prasanna A.N."/>
            <person name="Walter M.C."/>
            <person name="O'Connor E."/>
            <person name="Balint B."/>
            <person name="Krizsan K."/>
            <person name="Kiss B."/>
            <person name="Hess J."/>
            <person name="Varga T."/>
            <person name="Slot J."/>
            <person name="Riley R."/>
            <person name="Boka B."/>
            <person name="Rigling D."/>
            <person name="Barry K."/>
            <person name="Lee J."/>
            <person name="Mihaltcheva S."/>
            <person name="LaButti K."/>
            <person name="Lipzen A."/>
            <person name="Waldron R."/>
            <person name="Moloney N.M."/>
            <person name="Sperisen C."/>
            <person name="Kredics L."/>
            <person name="Vagvoelgyi C."/>
            <person name="Patrignani A."/>
            <person name="Fitzpatrick D."/>
            <person name="Nagy I."/>
            <person name="Doyle S."/>
            <person name="Anderson J.B."/>
            <person name="Grigoriev I.V."/>
            <person name="Gueldener U."/>
            <person name="Muensterkoetter M."/>
            <person name="Nagy L.G."/>
        </authorList>
    </citation>
    <scope>NUCLEOTIDE SEQUENCE [LARGE SCALE GENOMIC DNA]</scope>
    <source>
        <strain evidence="2">C18/9</strain>
    </source>
</reference>